<dbReference type="PANTHER" id="PTHR11742">
    <property type="entry name" value="MANNOSYL-OLIGOSACCHARIDE ALPHA-1,2-MANNOSIDASE-RELATED"/>
    <property type="match status" value="1"/>
</dbReference>
<dbReference type="InterPro" id="IPR001382">
    <property type="entry name" value="Glyco_hydro_47"/>
</dbReference>
<dbReference type="Gene3D" id="1.50.10.10">
    <property type="match status" value="2"/>
</dbReference>
<dbReference type="EMBL" id="LZPO01087968">
    <property type="protein sequence ID" value="OBS65931.1"/>
    <property type="molecule type" value="Genomic_DNA"/>
</dbReference>
<dbReference type="PANTHER" id="PTHR11742:SF31">
    <property type="entry name" value="MANNOSYL-OLIGOSACCHARIDE 1,2-ALPHA-MANNOSIDASE IA"/>
    <property type="match status" value="1"/>
</dbReference>
<evidence type="ECO:0000256" key="1">
    <source>
        <dbReference type="ARBA" id="ARBA00001913"/>
    </source>
</evidence>
<evidence type="ECO:0000256" key="3">
    <source>
        <dbReference type="ARBA" id="ARBA00007658"/>
    </source>
</evidence>
<organism evidence="7 8">
    <name type="scientific">Neotoma lepida</name>
    <name type="common">Desert woodrat</name>
    <dbReference type="NCBI Taxonomy" id="56216"/>
    <lineage>
        <taxon>Eukaryota</taxon>
        <taxon>Metazoa</taxon>
        <taxon>Chordata</taxon>
        <taxon>Craniata</taxon>
        <taxon>Vertebrata</taxon>
        <taxon>Euteleostomi</taxon>
        <taxon>Mammalia</taxon>
        <taxon>Eutheria</taxon>
        <taxon>Euarchontoglires</taxon>
        <taxon>Glires</taxon>
        <taxon>Rodentia</taxon>
        <taxon>Myomorpha</taxon>
        <taxon>Muroidea</taxon>
        <taxon>Cricetidae</taxon>
        <taxon>Neotominae</taxon>
        <taxon>Neotoma</taxon>
    </lineage>
</organism>
<comment type="cofactor">
    <cofactor evidence="1">
        <name>Ca(2+)</name>
        <dbReference type="ChEBI" id="CHEBI:29108"/>
    </cofactor>
</comment>
<dbReference type="OrthoDB" id="8118055at2759"/>
<reference evidence="7 8" key="1">
    <citation type="submission" date="2016-06" db="EMBL/GenBank/DDBJ databases">
        <title>The Draft Genome Sequence and Annotation of the Desert Woodrat Neotoma lepida.</title>
        <authorList>
            <person name="Campbell M."/>
            <person name="Oakeson K.F."/>
            <person name="Yandell M."/>
            <person name="Halpert J.R."/>
            <person name="Dearing D."/>
        </authorList>
    </citation>
    <scope>NUCLEOTIDE SEQUENCE [LARGE SCALE GENOMIC DNA]</scope>
    <source>
        <strain evidence="7">417</strain>
        <tissue evidence="7">Liver</tissue>
    </source>
</reference>
<gene>
    <name evidence="7" type="ORF">A6R68_05529</name>
</gene>
<keyword evidence="5" id="KW-1015">Disulfide bond</keyword>
<proteinExistence type="inferred from homology"/>
<dbReference type="GO" id="GO:0000139">
    <property type="term" value="C:Golgi membrane"/>
    <property type="evidence" value="ECO:0007669"/>
    <property type="project" value="TreeGrafter"/>
</dbReference>
<keyword evidence="4" id="KW-0378">Hydrolase</keyword>
<evidence type="ECO:0000256" key="4">
    <source>
        <dbReference type="ARBA" id="ARBA00022801"/>
    </source>
</evidence>
<dbReference type="AlphaFoldDB" id="A0A1A6GI92"/>
<accession>A0A1A6GI92</accession>
<keyword evidence="6" id="KW-0326">Glycosidase</keyword>
<dbReference type="GO" id="GO:0070062">
    <property type="term" value="C:extracellular exosome"/>
    <property type="evidence" value="ECO:0007669"/>
    <property type="project" value="TreeGrafter"/>
</dbReference>
<comment type="caution">
    <text evidence="7">The sequence shown here is derived from an EMBL/GenBank/DDBJ whole genome shotgun (WGS) entry which is preliminary data.</text>
</comment>
<protein>
    <recommendedName>
        <fullName evidence="9">Alpha-1,2-Mannosidase</fullName>
    </recommendedName>
</protein>
<evidence type="ECO:0000256" key="2">
    <source>
        <dbReference type="ARBA" id="ARBA00004922"/>
    </source>
</evidence>
<dbReference type="GO" id="GO:0005509">
    <property type="term" value="F:calcium ion binding"/>
    <property type="evidence" value="ECO:0007669"/>
    <property type="project" value="InterPro"/>
</dbReference>
<evidence type="ECO:0000256" key="5">
    <source>
        <dbReference type="ARBA" id="ARBA00023157"/>
    </source>
</evidence>
<sequence>MSDAALSSFCCGDMNLENGIRLMCVFLCLLFLSGIGRNWPWASGGSSILAEFGTLHLEFMHLSHLSGNPIFAEKVMNIRTVLNKLEKPEGLYPNYLNPSSGQWGQHHVSVGGLGDSFYEYLLKAWLMSDKTDIEAKKMYFDAVQENSQPPSFQPPSKWLWYFINTWWVFSKSELIMKLGPEAFRFDGGVEAIATRQNEKYYILRPEVIETYMYMWRLTHDPKYRTWAWEAVEVMF</sequence>
<evidence type="ECO:0000313" key="7">
    <source>
        <dbReference type="EMBL" id="OBS65931.1"/>
    </source>
</evidence>
<comment type="similarity">
    <text evidence="3">Belongs to the glycosyl hydrolase 47 family.</text>
</comment>
<name>A0A1A6GI92_NEOLE</name>
<dbReference type="Pfam" id="PF01532">
    <property type="entry name" value="Glyco_hydro_47"/>
    <property type="match status" value="2"/>
</dbReference>
<dbReference type="GO" id="GO:0004571">
    <property type="term" value="F:mannosyl-oligosaccharide 1,2-alpha-mannosidase activity"/>
    <property type="evidence" value="ECO:0007669"/>
    <property type="project" value="InterPro"/>
</dbReference>
<dbReference type="GO" id="GO:0005783">
    <property type="term" value="C:endoplasmic reticulum"/>
    <property type="evidence" value="ECO:0007669"/>
    <property type="project" value="TreeGrafter"/>
</dbReference>
<dbReference type="GO" id="GO:0005975">
    <property type="term" value="P:carbohydrate metabolic process"/>
    <property type="evidence" value="ECO:0007669"/>
    <property type="project" value="InterPro"/>
</dbReference>
<dbReference type="Proteomes" id="UP000092124">
    <property type="component" value="Unassembled WGS sequence"/>
</dbReference>
<evidence type="ECO:0008006" key="9">
    <source>
        <dbReference type="Google" id="ProtNLM"/>
    </source>
</evidence>
<keyword evidence="8" id="KW-1185">Reference proteome</keyword>
<evidence type="ECO:0000313" key="8">
    <source>
        <dbReference type="Proteomes" id="UP000092124"/>
    </source>
</evidence>
<dbReference type="InterPro" id="IPR036026">
    <property type="entry name" value="Seven-hairpin_glycosidases"/>
</dbReference>
<comment type="pathway">
    <text evidence="2">Protein modification; protein glycosylation.</text>
</comment>
<dbReference type="InterPro" id="IPR050749">
    <property type="entry name" value="Glycosyl_Hydrolase_47"/>
</dbReference>
<dbReference type="STRING" id="56216.A0A1A6GI92"/>
<dbReference type="SUPFAM" id="SSF48225">
    <property type="entry name" value="Seven-hairpin glycosidases"/>
    <property type="match status" value="1"/>
</dbReference>
<evidence type="ECO:0000256" key="6">
    <source>
        <dbReference type="ARBA" id="ARBA00023295"/>
    </source>
</evidence>
<dbReference type="InterPro" id="IPR012341">
    <property type="entry name" value="6hp_glycosidase-like_sf"/>
</dbReference>